<proteinExistence type="predicted"/>
<dbReference type="AlphaFoldDB" id="A0AA46NFI4"/>
<dbReference type="EMBL" id="CP099556">
    <property type="protein sequence ID" value="UYF42462.1"/>
    <property type="molecule type" value="Genomic_DNA"/>
</dbReference>
<protein>
    <submittedName>
        <fullName evidence="1">Uncharacterized protein</fullName>
    </submittedName>
</protein>
<name>A0AA46NFI4_9BACT</name>
<evidence type="ECO:0000313" key="1">
    <source>
        <dbReference type="EMBL" id="UYF42462.1"/>
    </source>
</evidence>
<evidence type="ECO:0000313" key="2">
    <source>
        <dbReference type="Proteomes" id="UP001164100"/>
    </source>
</evidence>
<organism evidence="1 2">
    <name type="scientific">Aliarcobacter cryaerophilus</name>
    <dbReference type="NCBI Taxonomy" id="28198"/>
    <lineage>
        <taxon>Bacteria</taxon>
        <taxon>Pseudomonadati</taxon>
        <taxon>Campylobacterota</taxon>
        <taxon>Epsilonproteobacteria</taxon>
        <taxon>Campylobacterales</taxon>
        <taxon>Arcobacteraceae</taxon>
        <taxon>Aliarcobacter</taxon>
    </lineage>
</organism>
<dbReference type="RefSeq" id="WP_164703515.1">
    <property type="nucleotide sequence ID" value="NZ_CP099556.1"/>
</dbReference>
<dbReference type="Gene3D" id="3.90.25.10">
    <property type="entry name" value="UDP-galactose 4-epimerase, domain 1"/>
    <property type="match status" value="1"/>
</dbReference>
<reference evidence="1" key="1">
    <citation type="journal article" date="2022" name="Front. Microbiol.">
        <title>Species classification and novel plasmid identifications in Arcobacter cryaerophilus and Arcobacter cryaerophilus-like organisms.</title>
        <authorList>
            <person name="Zhou G."/>
            <person name="Wang M."/>
            <person name="Wang H."/>
            <person name="Chen X."/>
            <person name="Gu Y."/>
            <person name="Shao Z."/>
            <person name="Zhang J."/>
            <person name="Zhang M."/>
        </authorList>
    </citation>
    <scope>NUCLEOTIDE SEQUENCE</scope>
    <source>
        <strain evidence="1">ICDCAC48</strain>
    </source>
</reference>
<accession>A0AA46NFI4</accession>
<gene>
    <name evidence="1" type="ORF">NGX11_06020</name>
</gene>
<dbReference type="Proteomes" id="UP001164100">
    <property type="component" value="Chromosome"/>
</dbReference>
<sequence length="46" mass="5303">MHSFEFTKYKSKKAKEILVFEAKLGLDDMCKSSFNLQSKNPKGYGK</sequence>